<keyword evidence="5" id="KW-0597">Phosphoprotein</keyword>
<reference evidence="21" key="1">
    <citation type="journal article" date="2014" name="PLoS ONE">
        <title>The genome and linkage map of the northern pike (Esox lucius): conserved synteny revealed between the salmonid sister group and the Neoteleostei.</title>
        <authorList>
            <person name="Rondeau E.B."/>
            <person name="Minkley D.R."/>
            <person name="Leong J.S."/>
            <person name="Messmer A.M."/>
            <person name="Jantzen J.R."/>
            <person name="von Schalburg K.R."/>
            <person name="Lemon C."/>
            <person name="Bird N.H."/>
            <person name="Koop B.F."/>
        </authorList>
    </citation>
    <scope>NUCLEOTIDE SEQUENCE</scope>
</reference>
<dbReference type="FunFam" id="1.20.1740.10:FF:000040">
    <property type="entry name" value="Solute carrier family 12 member 6"/>
    <property type="match status" value="1"/>
</dbReference>
<name>A0A3P8X770_ESOLU</name>
<keyword evidence="9 17" id="KW-1133">Transmembrane helix</keyword>
<feature type="transmembrane region" description="Helical" evidence="17">
    <location>
        <begin position="229"/>
        <end position="246"/>
    </location>
</feature>
<evidence type="ECO:0008006" key="22">
    <source>
        <dbReference type="Google" id="ProtNLM"/>
    </source>
</evidence>
<feature type="transmembrane region" description="Helical" evidence="17">
    <location>
        <begin position="252"/>
        <end position="271"/>
    </location>
</feature>
<dbReference type="GO" id="GO:1990573">
    <property type="term" value="P:potassium ion import across plasma membrane"/>
    <property type="evidence" value="ECO:0007669"/>
    <property type="project" value="TreeGrafter"/>
</dbReference>
<feature type="domain" description="Amino acid permease/ SLC12A" evidence="18">
    <location>
        <begin position="98"/>
        <end position="271"/>
    </location>
</feature>
<evidence type="ECO:0000256" key="4">
    <source>
        <dbReference type="ARBA" id="ARBA00022538"/>
    </source>
</evidence>
<dbReference type="InterPro" id="IPR004842">
    <property type="entry name" value="SLC12A_fam"/>
</dbReference>
<reference evidence="20" key="3">
    <citation type="submission" date="2025-08" db="UniProtKB">
        <authorList>
            <consortium name="Ensembl"/>
        </authorList>
    </citation>
    <scope>IDENTIFICATION</scope>
</reference>
<proteinExistence type="inferred from homology"/>
<dbReference type="GO" id="GO:0055064">
    <property type="term" value="P:chloride ion homeostasis"/>
    <property type="evidence" value="ECO:0007669"/>
    <property type="project" value="TreeGrafter"/>
</dbReference>
<dbReference type="InterPro" id="IPR004841">
    <property type="entry name" value="AA-permease/SLC12A_dom"/>
</dbReference>
<dbReference type="PANTHER" id="PTHR11827">
    <property type="entry name" value="SOLUTE CARRIER FAMILY 12, CATION COTRANSPORTERS"/>
    <property type="match status" value="1"/>
</dbReference>
<reference evidence="20" key="4">
    <citation type="submission" date="2025-09" db="UniProtKB">
        <authorList>
            <consortium name="Ensembl"/>
        </authorList>
    </citation>
    <scope>IDENTIFICATION</scope>
</reference>
<comment type="subcellular location">
    <subcellularLocation>
        <location evidence="1">Cell membrane</location>
        <topology evidence="1">Multi-pass membrane protein</topology>
    </subcellularLocation>
</comment>
<feature type="domain" description="SLC12A transporter C-terminal" evidence="19">
    <location>
        <begin position="811"/>
        <end position="1054"/>
    </location>
</feature>
<feature type="transmembrane region" description="Helical" evidence="17">
    <location>
        <begin position="174"/>
        <end position="203"/>
    </location>
</feature>
<keyword evidence="8" id="KW-0630">Potassium</keyword>
<dbReference type="FunFam" id="1.20.1740.10:FF:000049">
    <property type="entry name" value="Solute carrier family 12 (potassium/chloride transporter), member 4"/>
    <property type="match status" value="1"/>
</dbReference>
<keyword evidence="10" id="KW-0406">Ion transport</keyword>
<evidence type="ECO:0000256" key="3">
    <source>
        <dbReference type="ARBA" id="ARBA00022475"/>
    </source>
</evidence>
<comment type="similarity">
    <text evidence="14">Belongs to the SLC12A transporter family. K/Cl co-transporter subfamily.</text>
</comment>
<evidence type="ECO:0000256" key="1">
    <source>
        <dbReference type="ARBA" id="ARBA00004651"/>
    </source>
</evidence>
<evidence type="ECO:0000256" key="12">
    <source>
        <dbReference type="ARBA" id="ARBA00023180"/>
    </source>
</evidence>
<dbReference type="STRING" id="8010.ENSELUP00000000185"/>
<keyword evidence="3" id="KW-1003">Cell membrane</keyword>
<accession>A0A3P8X770</accession>
<dbReference type="OrthoDB" id="2020542at2759"/>
<evidence type="ECO:0000256" key="11">
    <source>
        <dbReference type="ARBA" id="ARBA00023136"/>
    </source>
</evidence>
<dbReference type="Proteomes" id="UP000265140">
    <property type="component" value="Chromosome 12"/>
</dbReference>
<evidence type="ECO:0000256" key="16">
    <source>
        <dbReference type="SAM" id="MobiDB-lite"/>
    </source>
</evidence>
<dbReference type="GO" id="GO:0007268">
    <property type="term" value="P:chemical synaptic transmission"/>
    <property type="evidence" value="ECO:0007669"/>
    <property type="project" value="TreeGrafter"/>
</dbReference>
<dbReference type="Bgee" id="ENSELUG00000001793">
    <property type="expression patterns" value="Expressed in brain and 5 other cell types or tissues"/>
</dbReference>
<feature type="transmembrane region" description="Helical" evidence="17">
    <location>
        <begin position="125"/>
        <end position="154"/>
    </location>
</feature>
<feature type="region of interest" description="Disordered" evidence="16">
    <location>
        <begin position="925"/>
        <end position="947"/>
    </location>
</feature>
<dbReference type="InterPro" id="IPR000076">
    <property type="entry name" value="KCL_cotranspt"/>
</dbReference>
<evidence type="ECO:0000256" key="5">
    <source>
        <dbReference type="ARBA" id="ARBA00022553"/>
    </source>
</evidence>
<comment type="catalytic activity">
    <reaction evidence="15">
        <text>K(+)(in) + chloride(in) = K(+)(out) + chloride(out)</text>
        <dbReference type="Rhea" id="RHEA:72427"/>
        <dbReference type="ChEBI" id="CHEBI:17996"/>
        <dbReference type="ChEBI" id="CHEBI:29103"/>
    </reaction>
</comment>
<dbReference type="GO" id="GO:0006884">
    <property type="term" value="P:cell volume homeostasis"/>
    <property type="evidence" value="ECO:0007669"/>
    <property type="project" value="TreeGrafter"/>
</dbReference>
<keyword evidence="6 17" id="KW-0812">Transmembrane</keyword>
<feature type="domain" description="SLC12A transporter C-terminal" evidence="19">
    <location>
        <begin position="685"/>
        <end position="779"/>
    </location>
</feature>
<protein>
    <recommendedName>
        <fullName evidence="22">Solute carrier family 12 member 5b</fullName>
    </recommendedName>
</protein>
<keyword evidence="13" id="KW-0868">Chloride</keyword>
<feature type="transmembrane region" description="Helical" evidence="17">
    <location>
        <begin position="556"/>
        <end position="577"/>
    </location>
</feature>
<keyword evidence="12" id="KW-0325">Glycoprotein</keyword>
<organism evidence="20 21">
    <name type="scientific">Esox lucius</name>
    <name type="common">Northern pike</name>
    <dbReference type="NCBI Taxonomy" id="8010"/>
    <lineage>
        <taxon>Eukaryota</taxon>
        <taxon>Metazoa</taxon>
        <taxon>Chordata</taxon>
        <taxon>Craniata</taxon>
        <taxon>Vertebrata</taxon>
        <taxon>Euteleostomi</taxon>
        <taxon>Actinopterygii</taxon>
        <taxon>Neopterygii</taxon>
        <taxon>Teleostei</taxon>
        <taxon>Protacanthopterygii</taxon>
        <taxon>Esociformes</taxon>
        <taxon>Esocidae</taxon>
        <taxon>Esox</taxon>
    </lineage>
</organism>
<dbReference type="GeneTree" id="ENSGT00940000165387"/>
<keyword evidence="4" id="KW-0633">Potassium transport</keyword>
<dbReference type="Pfam" id="PF00324">
    <property type="entry name" value="AA_permease"/>
    <property type="match status" value="2"/>
</dbReference>
<dbReference type="GO" id="GO:0015379">
    <property type="term" value="F:potassium:chloride symporter activity"/>
    <property type="evidence" value="ECO:0007669"/>
    <property type="project" value="InterPro"/>
</dbReference>
<feature type="transmembrane region" description="Helical" evidence="17">
    <location>
        <begin position="387"/>
        <end position="407"/>
    </location>
</feature>
<evidence type="ECO:0000256" key="7">
    <source>
        <dbReference type="ARBA" id="ARBA00022847"/>
    </source>
</evidence>
<evidence type="ECO:0000256" key="17">
    <source>
        <dbReference type="SAM" id="Phobius"/>
    </source>
</evidence>
<evidence type="ECO:0000256" key="13">
    <source>
        <dbReference type="ARBA" id="ARBA00023214"/>
    </source>
</evidence>
<feature type="transmembrane region" description="Helical" evidence="17">
    <location>
        <begin position="427"/>
        <end position="453"/>
    </location>
</feature>
<dbReference type="Ensembl" id="ENSELUT00000019500.3">
    <property type="protein sequence ID" value="ENSELUP00000000185.2"/>
    <property type="gene ID" value="ENSELUG00000001793.3"/>
</dbReference>
<evidence type="ECO:0000256" key="9">
    <source>
        <dbReference type="ARBA" id="ARBA00022989"/>
    </source>
</evidence>
<feature type="transmembrane region" description="Helical" evidence="17">
    <location>
        <begin position="532"/>
        <end position="550"/>
    </location>
</feature>
<sequence length="1054" mass="115888">MLNNMTDTEEGEGGPNSQGDGNPKESSPFINSSSASDVEKSQQYDGKNMALFEEEMDNSPMVSSILSSLANYSNLPQGSKEHEERHDSAPSLGTLMGVYLPCIQNIFGVILFLRMTWMVGIGGVFGSFFIVFMCCSTTMLTAISMSAIATNGVVPAGGSYYMISRSLGPEFGGAVGICFYLGTTFAGAMYILGAIELLLVYILPQAAIFKMEGLEGAEMEAAMLNNMRVYGTIVLSFMATVVFVGVKYVNKLALVFLACVILSILAVYAGVIKTAIEPPVFPVCILGNRTLISKGFDVCAKVIEQDNGTITTKLWRIFCDSEFLNATCDEYFANNNVSEIQGIPGVTSGILAENLFGYYLEKGDFLEKRGLSAVQDQEVPITNSNRYVLADITSFFTLLVGIYFPSVTGIMAGSNRSGDLRNAQRSIPIGTIAAITTTSTVYMSAVVLFGACIEGVVLRDKFGEGVNGNLVIGTLAWPSPWVIVIGSFFSTCGAGLQSLTGAPRLLQAISRDSVIPFLKVFGQGKANGEPTWALLLTASICEIGIIIASLDAVAPILSMFFLMCYMFVNLACALQTLLRTPNWRPRFKFYHWALSFLGMSLCLSLMFICSWYYAIVAMVIATCIYKYIEFAGAEKEWGDGIRGISLSAARYALMRLEEGPPHTKNWRPQILVLLSMDAEQNVEQPRLLSLTNQLKAGKGLTIVGTSVVGTFLNNHAEAQKAEQSLRKLMETEKVKGFSQVVISSNLRDGTSHLIQVGGLGGLKHNTVLVSWPRTWKQPEDNLQVVRETTAANMALLVPKNIAAYPSNGERFTEGHIDVWWIVHDGGMLMLLPFLLRQHKVWRKCKMRIFTVAQMDDNSIQMKKDLITFLYHLRIDAEVEVVEMHDSDISAYTYEKTLVMEQRSQILKQMHLTKNEMEREVQLIQNKNATPTSPTSPTTPAGGAATPGQEMQMTWTDKAENQAAAAHPEQGGVKDIFNMKPNQSNVRRMHTALRLNEVIMKKSKEAKLVLLNMPGPPKNRMGEDNYMEFLEVLTEGLNRVLLVRGGGREVITIYS</sequence>
<dbReference type="GO" id="GO:0045202">
    <property type="term" value="C:synapse"/>
    <property type="evidence" value="ECO:0007669"/>
    <property type="project" value="GOC"/>
</dbReference>
<evidence type="ECO:0000313" key="20">
    <source>
        <dbReference type="Ensembl" id="ENSELUP00000000185.2"/>
    </source>
</evidence>
<keyword evidence="11 17" id="KW-0472">Membrane</keyword>
<keyword evidence="21" id="KW-1185">Reference proteome</keyword>
<evidence type="ECO:0000256" key="15">
    <source>
        <dbReference type="ARBA" id="ARBA00047825"/>
    </source>
</evidence>
<evidence type="ECO:0000256" key="2">
    <source>
        <dbReference type="ARBA" id="ARBA00022448"/>
    </source>
</evidence>
<dbReference type="InterPro" id="IPR018491">
    <property type="entry name" value="SLC12_C"/>
</dbReference>
<evidence type="ECO:0000313" key="21">
    <source>
        <dbReference type="Proteomes" id="UP000265140"/>
    </source>
</evidence>
<keyword evidence="2" id="KW-0813">Transport</keyword>
<evidence type="ECO:0000259" key="18">
    <source>
        <dbReference type="Pfam" id="PF00324"/>
    </source>
</evidence>
<evidence type="ECO:0000256" key="14">
    <source>
        <dbReference type="ARBA" id="ARBA00046331"/>
    </source>
</evidence>
<evidence type="ECO:0000259" key="19">
    <source>
        <dbReference type="Pfam" id="PF03522"/>
    </source>
</evidence>
<evidence type="ECO:0000256" key="6">
    <source>
        <dbReference type="ARBA" id="ARBA00022692"/>
    </source>
</evidence>
<dbReference type="AlphaFoldDB" id="A0A3P8X770"/>
<dbReference type="NCBIfam" id="TIGR00930">
    <property type="entry name" value="2a30"/>
    <property type="match status" value="1"/>
</dbReference>
<dbReference type="GO" id="GO:0055075">
    <property type="term" value="P:potassium ion homeostasis"/>
    <property type="evidence" value="ECO:0007669"/>
    <property type="project" value="TreeGrafter"/>
</dbReference>
<dbReference type="Pfam" id="PF03522">
    <property type="entry name" value="SLC12"/>
    <property type="match status" value="2"/>
</dbReference>
<feature type="transmembrane region" description="Helical" evidence="17">
    <location>
        <begin position="589"/>
        <end position="614"/>
    </location>
</feature>
<dbReference type="PANTHER" id="PTHR11827:SF54">
    <property type="entry name" value="SOLUTE CARRIER FAMILY 12 MEMBER 5"/>
    <property type="match status" value="1"/>
</dbReference>
<dbReference type="Gene3D" id="1.20.1740.10">
    <property type="entry name" value="Amino acid/polyamine transporter I"/>
    <property type="match status" value="1"/>
</dbReference>
<dbReference type="GO" id="GO:0005886">
    <property type="term" value="C:plasma membrane"/>
    <property type="evidence" value="ECO:0007669"/>
    <property type="project" value="UniProtKB-SubCell"/>
</dbReference>
<feature type="compositionally biased region" description="Low complexity" evidence="16">
    <location>
        <begin position="928"/>
        <end position="947"/>
    </location>
</feature>
<feature type="region of interest" description="Disordered" evidence="16">
    <location>
        <begin position="1"/>
        <end position="46"/>
    </location>
</feature>
<keyword evidence="7" id="KW-0769">Symport</keyword>
<reference evidence="20" key="2">
    <citation type="submission" date="2020-02" db="EMBL/GenBank/DDBJ databases">
        <title>Esox lucius (northern pike) genome, fEsoLuc1, primary haplotype.</title>
        <authorList>
            <person name="Myers G."/>
            <person name="Karagic N."/>
            <person name="Meyer A."/>
            <person name="Pippel M."/>
            <person name="Reichard M."/>
            <person name="Winkler S."/>
            <person name="Tracey A."/>
            <person name="Sims Y."/>
            <person name="Howe K."/>
            <person name="Rhie A."/>
            <person name="Formenti G."/>
            <person name="Durbin R."/>
            <person name="Fedrigo O."/>
            <person name="Jarvis E.D."/>
        </authorList>
    </citation>
    <scope>NUCLEOTIDE SEQUENCE [LARGE SCALE GENOMIC DNA]</scope>
</reference>
<dbReference type="PRINTS" id="PR01081">
    <property type="entry name" value="KCLTRNSPORT"/>
</dbReference>
<feature type="domain" description="Amino acid permease/ SLC12A" evidence="18">
    <location>
        <begin position="389"/>
        <end position="671"/>
    </location>
</feature>
<evidence type="ECO:0000256" key="8">
    <source>
        <dbReference type="ARBA" id="ARBA00022958"/>
    </source>
</evidence>
<feature type="compositionally biased region" description="Polar residues" evidence="16">
    <location>
        <begin position="15"/>
        <end position="36"/>
    </location>
</feature>
<evidence type="ECO:0000256" key="10">
    <source>
        <dbReference type="ARBA" id="ARBA00023065"/>
    </source>
</evidence>